<feature type="transmembrane region" description="Helical" evidence="3">
    <location>
        <begin position="200"/>
        <end position="220"/>
    </location>
</feature>
<feature type="transmembrane region" description="Helical" evidence="3">
    <location>
        <begin position="32"/>
        <end position="52"/>
    </location>
</feature>
<feature type="transmembrane region" description="Helical" evidence="3">
    <location>
        <begin position="109"/>
        <end position="125"/>
    </location>
</feature>
<keyword evidence="3" id="KW-0812">Transmembrane</keyword>
<keyword evidence="6" id="KW-1185">Reference proteome</keyword>
<proteinExistence type="predicted"/>
<dbReference type="PROSITE" id="PS00455">
    <property type="entry name" value="AMP_BINDING"/>
    <property type="match status" value="1"/>
</dbReference>
<keyword evidence="3" id="KW-1133">Transmembrane helix</keyword>
<dbReference type="Gene3D" id="3.40.50.12780">
    <property type="entry name" value="N-terminal domain of ligase-like"/>
    <property type="match status" value="1"/>
</dbReference>
<keyword evidence="1" id="KW-0547">Nucleotide-binding</keyword>
<gene>
    <name evidence="5" type="ORF">RFI_03490</name>
</gene>
<dbReference type="SUPFAM" id="SSF56801">
    <property type="entry name" value="Acetyl-CoA synthetase-like"/>
    <property type="match status" value="1"/>
</dbReference>
<feature type="non-terminal residue" evidence="5">
    <location>
        <position position="1"/>
    </location>
</feature>
<name>X6P692_RETFI</name>
<dbReference type="OrthoDB" id="1700726at2759"/>
<dbReference type="InterPro" id="IPR020845">
    <property type="entry name" value="AMP-binding_CS"/>
</dbReference>
<dbReference type="PRINTS" id="PR00154">
    <property type="entry name" value="AMPBINDING"/>
</dbReference>
<evidence type="ECO:0000256" key="2">
    <source>
        <dbReference type="ARBA" id="ARBA00022840"/>
    </source>
</evidence>
<dbReference type="InterPro" id="IPR000873">
    <property type="entry name" value="AMP-dep_synth/lig_dom"/>
</dbReference>
<evidence type="ECO:0000259" key="4">
    <source>
        <dbReference type="Pfam" id="PF00501"/>
    </source>
</evidence>
<dbReference type="GO" id="GO:0005783">
    <property type="term" value="C:endoplasmic reticulum"/>
    <property type="evidence" value="ECO:0007669"/>
    <property type="project" value="TreeGrafter"/>
</dbReference>
<evidence type="ECO:0000256" key="3">
    <source>
        <dbReference type="SAM" id="Phobius"/>
    </source>
</evidence>
<dbReference type="Pfam" id="PF00501">
    <property type="entry name" value="AMP-binding"/>
    <property type="match status" value="1"/>
</dbReference>
<sequence>GKDKTDVKPPSQDDIAYVMYTSGTTGNPKGGMLFQLSFHQIFIYLFVLEFAKKKKLDKHLLNKTIFYFVCICLLIEPHSMLLTVMLPHRAFAAMCATAFRKVQCNRNDIHLSYLPMAHSFFFFFFKKNHDFCKMIKCLFLTVFESFAQQVFLSAGAKIAFFQGDIRGLGNDWKDIRPTILIGLQLQSFFYIDYNTYIQYIYTYIYMCMYFIYMTLAQFQIRKKKKKKLMG</sequence>
<feature type="domain" description="AMP-dependent synthetase/ligase" evidence="4">
    <location>
        <begin position="6"/>
        <end position="38"/>
    </location>
</feature>
<dbReference type="GO" id="GO:0005524">
    <property type="term" value="F:ATP binding"/>
    <property type="evidence" value="ECO:0007669"/>
    <property type="project" value="UniProtKB-KW"/>
</dbReference>
<dbReference type="GO" id="GO:0004467">
    <property type="term" value="F:long-chain fatty acid-CoA ligase activity"/>
    <property type="evidence" value="ECO:0007669"/>
    <property type="project" value="TreeGrafter"/>
</dbReference>
<dbReference type="PANTHER" id="PTHR43272:SF33">
    <property type="entry name" value="AMP-BINDING DOMAIN-CONTAINING PROTEIN-RELATED"/>
    <property type="match status" value="1"/>
</dbReference>
<evidence type="ECO:0000313" key="6">
    <source>
        <dbReference type="Proteomes" id="UP000023152"/>
    </source>
</evidence>
<dbReference type="GO" id="GO:0016020">
    <property type="term" value="C:membrane"/>
    <property type="evidence" value="ECO:0007669"/>
    <property type="project" value="TreeGrafter"/>
</dbReference>
<dbReference type="PANTHER" id="PTHR43272">
    <property type="entry name" value="LONG-CHAIN-FATTY-ACID--COA LIGASE"/>
    <property type="match status" value="1"/>
</dbReference>
<organism evidence="5 6">
    <name type="scientific">Reticulomyxa filosa</name>
    <dbReference type="NCBI Taxonomy" id="46433"/>
    <lineage>
        <taxon>Eukaryota</taxon>
        <taxon>Sar</taxon>
        <taxon>Rhizaria</taxon>
        <taxon>Retaria</taxon>
        <taxon>Foraminifera</taxon>
        <taxon>Monothalamids</taxon>
        <taxon>Reticulomyxidae</taxon>
        <taxon>Reticulomyxa</taxon>
    </lineage>
</organism>
<keyword evidence="3" id="KW-0472">Membrane</keyword>
<feature type="transmembrane region" description="Helical" evidence="3">
    <location>
        <begin position="64"/>
        <end position="86"/>
    </location>
</feature>
<dbReference type="EMBL" id="ASPP01003266">
    <property type="protein sequence ID" value="ETO33609.1"/>
    <property type="molecule type" value="Genomic_DNA"/>
</dbReference>
<dbReference type="AlphaFoldDB" id="X6P692"/>
<reference evidence="5 6" key="1">
    <citation type="journal article" date="2013" name="Curr. Biol.">
        <title>The Genome of the Foraminiferan Reticulomyxa filosa.</title>
        <authorList>
            <person name="Glockner G."/>
            <person name="Hulsmann N."/>
            <person name="Schleicher M."/>
            <person name="Noegel A.A."/>
            <person name="Eichinger L."/>
            <person name="Gallinger C."/>
            <person name="Pawlowski J."/>
            <person name="Sierra R."/>
            <person name="Euteneuer U."/>
            <person name="Pillet L."/>
            <person name="Moustafa A."/>
            <person name="Platzer M."/>
            <person name="Groth M."/>
            <person name="Szafranski K."/>
            <person name="Schliwa M."/>
        </authorList>
    </citation>
    <scope>NUCLEOTIDE SEQUENCE [LARGE SCALE GENOMIC DNA]</scope>
</reference>
<comment type="caution">
    <text evidence="5">The sequence shown here is derived from an EMBL/GenBank/DDBJ whole genome shotgun (WGS) entry which is preliminary data.</text>
</comment>
<keyword evidence="2" id="KW-0067">ATP-binding</keyword>
<dbReference type="InterPro" id="IPR020459">
    <property type="entry name" value="AMP-binding"/>
</dbReference>
<evidence type="ECO:0000313" key="5">
    <source>
        <dbReference type="EMBL" id="ETO33609.1"/>
    </source>
</evidence>
<protein>
    <submittedName>
        <fullName evidence="5">Long-chain-fatty-acid--CoA ligase 6</fullName>
    </submittedName>
</protein>
<dbReference type="InterPro" id="IPR042099">
    <property type="entry name" value="ANL_N_sf"/>
</dbReference>
<feature type="transmembrane region" description="Helical" evidence="3">
    <location>
        <begin position="137"/>
        <end position="160"/>
    </location>
</feature>
<dbReference type="Proteomes" id="UP000023152">
    <property type="component" value="Unassembled WGS sequence"/>
</dbReference>
<evidence type="ECO:0000256" key="1">
    <source>
        <dbReference type="ARBA" id="ARBA00022741"/>
    </source>
</evidence>
<keyword evidence="5" id="KW-0436">Ligase</keyword>
<accession>X6P692</accession>